<accession>A0A8T3E547</accession>
<dbReference type="EMBL" id="JAERUA010000001">
    <property type="protein sequence ID" value="KAI1904541.1"/>
    <property type="molecule type" value="Genomic_DNA"/>
</dbReference>
<evidence type="ECO:0000313" key="2">
    <source>
        <dbReference type="EMBL" id="KAI1904541.1"/>
    </source>
</evidence>
<keyword evidence="3" id="KW-1185">Reference proteome</keyword>
<protein>
    <submittedName>
        <fullName evidence="2">Uncharacterized protein</fullName>
    </submittedName>
</protein>
<feature type="region of interest" description="Disordered" evidence="1">
    <location>
        <begin position="60"/>
        <end position="110"/>
    </location>
</feature>
<sequence length="110" mass="12584">MVVTEGRIELPQQQRNEAGVNEVDMLCPKWMRAPHPRMACHAPKMTLRQICHMLRMMRKMRSREAGPGGMSRKQTSPLPPPSSPVTKATERRCLPACLRRRRNGNIKRVG</sequence>
<evidence type="ECO:0000256" key="1">
    <source>
        <dbReference type="SAM" id="MobiDB-lite"/>
    </source>
</evidence>
<proteinExistence type="predicted"/>
<name>A0A8T3E547_9TELE</name>
<dbReference type="Proteomes" id="UP000829720">
    <property type="component" value="Unassembled WGS sequence"/>
</dbReference>
<dbReference type="OrthoDB" id="8899560at2759"/>
<dbReference type="AlphaFoldDB" id="A0A8T3E547"/>
<feature type="compositionally biased region" description="Basic residues" evidence="1">
    <location>
        <begin position="98"/>
        <end position="110"/>
    </location>
</feature>
<evidence type="ECO:0000313" key="3">
    <source>
        <dbReference type="Proteomes" id="UP000829720"/>
    </source>
</evidence>
<comment type="caution">
    <text evidence="2">The sequence shown here is derived from an EMBL/GenBank/DDBJ whole genome shotgun (WGS) entry which is preliminary data.</text>
</comment>
<organism evidence="2 3">
    <name type="scientific">Albula goreensis</name>
    <dbReference type="NCBI Taxonomy" id="1534307"/>
    <lineage>
        <taxon>Eukaryota</taxon>
        <taxon>Metazoa</taxon>
        <taxon>Chordata</taxon>
        <taxon>Craniata</taxon>
        <taxon>Vertebrata</taxon>
        <taxon>Euteleostomi</taxon>
        <taxon>Actinopterygii</taxon>
        <taxon>Neopterygii</taxon>
        <taxon>Teleostei</taxon>
        <taxon>Albuliformes</taxon>
        <taxon>Albulidae</taxon>
        <taxon>Albula</taxon>
    </lineage>
</organism>
<reference evidence="2" key="1">
    <citation type="submission" date="2021-01" db="EMBL/GenBank/DDBJ databases">
        <authorList>
            <person name="Zahm M."/>
            <person name="Roques C."/>
            <person name="Cabau C."/>
            <person name="Klopp C."/>
            <person name="Donnadieu C."/>
            <person name="Jouanno E."/>
            <person name="Lampietro C."/>
            <person name="Louis A."/>
            <person name="Herpin A."/>
            <person name="Echchiki A."/>
            <person name="Berthelot C."/>
            <person name="Parey E."/>
            <person name="Roest-Crollius H."/>
            <person name="Braasch I."/>
            <person name="Postlethwait J."/>
            <person name="Bobe J."/>
            <person name="Montfort J."/>
            <person name="Bouchez O."/>
            <person name="Begum T."/>
            <person name="Mejri S."/>
            <person name="Adams A."/>
            <person name="Chen W.-J."/>
            <person name="Guiguen Y."/>
        </authorList>
    </citation>
    <scope>NUCLEOTIDE SEQUENCE</scope>
    <source>
        <tissue evidence="2">Blood</tissue>
    </source>
</reference>
<gene>
    <name evidence="2" type="ORF">AGOR_G00006700</name>
</gene>